<keyword evidence="4" id="KW-1185">Reference proteome</keyword>
<dbReference type="InterPro" id="IPR036291">
    <property type="entry name" value="NAD(P)-bd_dom_sf"/>
</dbReference>
<dbReference type="Gene3D" id="3.40.50.720">
    <property type="entry name" value="NAD(P)-binding Rossmann-like Domain"/>
    <property type="match status" value="1"/>
</dbReference>
<dbReference type="PhylomeDB" id="B2JAC9"/>
<dbReference type="InterPro" id="IPR002347">
    <property type="entry name" value="SDR_fam"/>
</dbReference>
<dbReference type="PANTHER" id="PTHR43180">
    <property type="entry name" value="3-OXOACYL-(ACYL-CARRIER-PROTEIN) REDUCTASE (AFU_ORTHOLOGUE AFUA_6G11210)"/>
    <property type="match status" value="1"/>
</dbReference>
<organism evidence="3 4">
    <name type="scientific">Nostoc punctiforme (strain ATCC 29133 / PCC 73102)</name>
    <dbReference type="NCBI Taxonomy" id="63737"/>
    <lineage>
        <taxon>Bacteria</taxon>
        <taxon>Bacillati</taxon>
        <taxon>Cyanobacteriota</taxon>
        <taxon>Cyanophyceae</taxon>
        <taxon>Nostocales</taxon>
        <taxon>Nostocaceae</taxon>
        <taxon>Nostoc</taxon>
    </lineage>
</organism>
<dbReference type="PANTHER" id="PTHR43180:SF30">
    <property type="entry name" value="MOMILACTONE A SYNTHASE"/>
    <property type="match status" value="1"/>
</dbReference>
<dbReference type="eggNOG" id="COG4221">
    <property type="taxonomic scope" value="Bacteria"/>
</dbReference>
<dbReference type="RefSeq" id="WP_012412147.1">
    <property type="nucleotide sequence ID" value="NC_010628.1"/>
</dbReference>
<dbReference type="GO" id="GO:0016491">
    <property type="term" value="F:oxidoreductase activity"/>
    <property type="evidence" value="ECO:0007669"/>
    <property type="project" value="UniProtKB-KW"/>
</dbReference>
<evidence type="ECO:0000256" key="1">
    <source>
        <dbReference type="ARBA" id="ARBA00006484"/>
    </source>
</evidence>
<reference evidence="3 4" key="2">
    <citation type="journal article" date="2013" name="Plant Physiol.">
        <title>A Nostoc punctiforme Sugar Transporter Necessary to Establish a Cyanobacterium-Plant Symbiosis.</title>
        <authorList>
            <person name="Ekman M."/>
            <person name="Picossi S."/>
            <person name="Campbell E.L."/>
            <person name="Meeks J.C."/>
            <person name="Flores E."/>
        </authorList>
    </citation>
    <scope>NUCLEOTIDE SEQUENCE [LARGE SCALE GENOMIC DNA]</scope>
    <source>
        <strain evidence="4">ATCC 29133 / PCC 73102</strain>
    </source>
</reference>
<protein>
    <recommendedName>
        <fullName evidence="5">Short-chain dehydrogenase/reductase SDR</fullName>
    </recommendedName>
</protein>
<accession>B2JAC9</accession>
<dbReference type="SUPFAM" id="SSF51735">
    <property type="entry name" value="NAD(P)-binding Rossmann-fold domains"/>
    <property type="match status" value="1"/>
</dbReference>
<dbReference type="Pfam" id="PF00106">
    <property type="entry name" value="adh_short"/>
    <property type="match status" value="1"/>
</dbReference>
<evidence type="ECO:0000256" key="2">
    <source>
        <dbReference type="ARBA" id="ARBA00023002"/>
    </source>
</evidence>
<dbReference type="AlphaFoldDB" id="B2JAC9"/>
<evidence type="ECO:0000313" key="4">
    <source>
        <dbReference type="Proteomes" id="UP000001191"/>
    </source>
</evidence>
<reference evidence="4" key="1">
    <citation type="submission" date="2008-04" db="EMBL/GenBank/DDBJ databases">
        <title>Complete sequence of chromosome of Nostoc punctiforme ATCC 29133.</title>
        <authorList>
            <consortium name="US DOE Joint Genome Institute"/>
            <person name="Copeland A."/>
            <person name="Lucas S."/>
            <person name="Lapidus A."/>
            <person name="Glavina del Rio T."/>
            <person name="Dalin E."/>
            <person name="Tice H."/>
            <person name="Pitluck S."/>
            <person name="Chain P."/>
            <person name="Malfatti S."/>
            <person name="Shin M."/>
            <person name="Vergez L."/>
            <person name="Schmutz J."/>
            <person name="Larimer F."/>
            <person name="Land M."/>
            <person name="Hauser L."/>
            <person name="Kyrpides N."/>
            <person name="Kim E."/>
            <person name="Meeks J.C."/>
            <person name="Elhai J."/>
            <person name="Campbell E.L."/>
            <person name="Thiel T."/>
            <person name="Longmire J."/>
            <person name="Potts M."/>
            <person name="Atlas R."/>
        </authorList>
    </citation>
    <scope>NUCLEOTIDE SEQUENCE [LARGE SCALE GENOMIC DNA]</scope>
    <source>
        <strain evidence="4">ATCC 29133 / PCC 73102</strain>
    </source>
</reference>
<dbReference type="STRING" id="63737.Npun_R5911"/>
<dbReference type="HOGENOM" id="CLU_2554899_0_0_3"/>
<dbReference type="KEGG" id="npu:Npun_R5911"/>
<gene>
    <name evidence="3" type="ordered locus">Npun_R5911</name>
</gene>
<comment type="similarity">
    <text evidence="1">Belongs to the short-chain dehydrogenases/reductases (SDR) family.</text>
</comment>
<dbReference type="EMBL" id="CP001037">
    <property type="protein sequence ID" value="ACC84204.1"/>
    <property type="molecule type" value="Genomic_DNA"/>
</dbReference>
<name>B2JAC9_NOSP7</name>
<sequence>MSRLNGKVALITGGTSGIGFATAQLFVQSGAKVAMRAIAGQNQERLERASKTLGTEVLSMPTLLNSVHCLMRSKELMGEPIS</sequence>
<dbReference type="EnsemblBacteria" id="ACC84204">
    <property type="protein sequence ID" value="ACC84204"/>
    <property type="gene ID" value="Npun_R5911"/>
</dbReference>
<proteinExistence type="inferred from homology"/>
<dbReference type="OrthoDB" id="9810734at2"/>
<keyword evidence="2" id="KW-0560">Oxidoreductase</keyword>
<dbReference type="Proteomes" id="UP000001191">
    <property type="component" value="Chromosome"/>
</dbReference>
<evidence type="ECO:0000313" key="3">
    <source>
        <dbReference type="EMBL" id="ACC84204.1"/>
    </source>
</evidence>
<evidence type="ECO:0008006" key="5">
    <source>
        <dbReference type="Google" id="ProtNLM"/>
    </source>
</evidence>